<proteinExistence type="predicted"/>
<evidence type="ECO:0000256" key="2">
    <source>
        <dbReference type="ARBA" id="ARBA00022576"/>
    </source>
</evidence>
<dbReference type="EC" id="2.6.1.39" evidence="6"/>
<dbReference type="PANTHER" id="PTHR42790">
    <property type="entry name" value="AMINOTRANSFERASE"/>
    <property type="match status" value="1"/>
</dbReference>
<dbReference type="GO" id="GO:0030170">
    <property type="term" value="F:pyridoxal phosphate binding"/>
    <property type="evidence" value="ECO:0007669"/>
    <property type="project" value="InterPro"/>
</dbReference>
<comment type="caution">
    <text evidence="6">The sequence shown here is derived from an EMBL/GenBank/DDBJ whole genome shotgun (WGS) entry which is preliminary data.</text>
</comment>
<dbReference type="GO" id="GO:0047536">
    <property type="term" value="F:2-aminoadipate transaminase activity"/>
    <property type="evidence" value="ECO:0007669"/>
    <property type="project" value="UniProtKB-EC"/>
</dbReference>
<dbReference type="SUPFAM" id="SSF53383">
    <property type="entry name" value="PLP-dependent transferases"/>
    <property type="match status" value="1"/>
</dbReference>
<protein>
    <submittedName>
        <fullName evidence="6">2-aminoadipate transaminase</fullName>
        <ecNumber evidence="6">2.6.1.39</ecNumber>
    </submittedName>
</protein>
<dbReference type="AlphaFoldDB" id="A0A644WSH2"/>
<dbReference type="PANTHER" id="PTHR42790:SF19">
    <property type="entry name" value="KYNURENINE_ALPHA-AMINOADIPATE AMINOTRANSFERASE, MITOCHONDRIAL"/>
    <property type="match status" value="1"/>
</dbReference>
<dbReference type="InterPro" id="IPR015421">
    <property type="entry name" value="PyrdxlP-dep_Trfase_major"/>
</dbReference>
<evidence type="ECO:0000256" key="1">
    <source>
        <dbReference type="ARBA" id="ARBA00001933"/>
    </source>
</evidence>
<dbReference type="Gene3D" id="3.40.640.10">
    <property type="entry name" value="Type I PLP-dependent aspartate aminotransferase-like (Major domain)"/>
    <property type="match status" value="1"/>
</dbReference>
<dbReference type="Pfam" id="PF00155">
    <property type="entry name" value="Aminotran_1_2"/>
    <property type="match status" value="1"/>
</dbReference>
<dbReference type="InterPro" id="IPR015424">
    <property type="entry name" value="PyrdxlP-dep_Trfase"/>
</dbReference>
<evidence type="ECO:0000256" key="4">
    <source>
        <dbReference type="ARBA" id="ARBA00022898"/>
    </source>
</evidence>
<dbReference type="InterPro" id="IPR015422">
    <property type="entry name" value="PyrdxlP-dep_Trfase_small"/>
</dbReference>
<evidence type="ECO:0000313" key="6">
    <source>
        <dbReference type="EMBL" id="MPM06856.1"/>
    </source>
</evidence>
<dbReference type="CDD" id="cd00609">
    <property type="entry name" value="AAT_like"/>
    <property type="match status" value="1"/>
</dbReference>
<evidence type="ECO:0000259" key="5">
    <source>
        <dbReference type="Pfam" id="PF00155"/>
    </source>
</evidence>
<evidence type="ECO:0000256" key="3">
    <source>
        <dbReference type="ARBA" id="ARBA00022679"/>
    </source>
</evidence>
<keyword evidence="3 6" id="KW-0808">Transferase</keyword>
<feature type="domain" description="Aminotransferase class I/classII large" evidence="5">
    <location>
        <begin position="29"/>
        <end position="390"/>
    </location>
</feature>
<name>A0A644WSH2_9ZZZZ</name>
<dbReference type="InterPro" id="IPR050859">
    <property type="entry name" value="Class-I_PLP-dep_aminotransf"/>
</dbReference>
<sequence>MEFKFAKRVENAALSAIRVIGEYAVGKPDFVLLSIGNPAYESFPIERIKEMNMKIFESPESCRAALQYGSTTGTDALRDHLKARLAKYKGIDFEKNDVFITSGSGPALDLMPQTFCEEEDCAFVEEFTYTGELLALSTARVKPIGIKLDSDGMNLEDLEAKIKANPKGKYLYIVPTFSNPTGITYPLEKRKAIYEICQKYDLLIYEDDPYGELRFQGKDVPCMKSFDTDGRVIYAGSFSKVMAAGLRVGFICCDKGCFGKMNYCQGNRAPATVTSQMIISNYMDTYDWEAHLDAIRAIYGKKAAFMKECIDKYVHPACTRTDPDGGMFIWVTLPEGVDGKEVFEACLKNNVGVVPSFGFAADPVNNPGRSFRLNYSAPTMEDIEKGCKRFGEVTHKFCK</sequence>
<accession>A0A644WSH2</accession>
<keyword evidence="2 6" id="KW-0032">Aminotransferase</keyword>
<reference evidence="6" key="1">
    <citation type="submission" date="2019-08" db="EMBL/GenBank/DDBJ databases">
        <authorList>
            <person name="Kucharzyk K."/>
            <person name="Murdoch R.W."/>
            <person name="Higgins S."/>
            <person name="Loffler F."/>
        </authorList>
    </citation>
    <scope>NUCLEOTIDE SEQUENCE</scope>
</reference>
<comment type="cofactor">
    <cofactor evidence="1">
        <name>pyridoxal 5'-phosphate</name>
        <dbReference type="ChEBI" id="CHEBI:597326"/>
    </cofactor>
</comment>
<dbReference type="GO" id="GO:1901605">
    <property type="term" value="P:alpha-amino acid metabolic process"/>
    <property type="evidence" value="ECO:0007669"/>
    <property type="project" value="TreeGrafter"/>
</dbReference>
<dbReference type="InterPro" id="IPR004839">
    <property type="entry name" value="Aminotransferase_I/II_large"/>
</dbReference>
<dbReference type="EMBL" id="VSSQ01001272">
    <property type="protein sequence ID" value="MPM06856.1"/>
    <property type="molecule type" value="Genomic_DNA"/>
</dbReference>
<organism evidence="6">
    <name type="scientific">bioreactor metagenome</name>
    <dbReference type="NCBI Taxonomy" id="1076179"/>
    <lineage>
        <taxon>unclassified sequences</taxon>
        <taxon>metagenomes</taxon>
        <taxon>ecological metagenomes</taxon>
    </lineage>
</organism>
<dbReference type="Gene3D" id="3.90.1150.10">
    <property type="entry name" value="Aspartate Aminotransferase, domain 1"/>
    <property type="match status" value="1"/>
</dbReference>
<gene>
    <name evidence="6" type="primary">lysN_8</name>
    <name evidence="6" type="ORF">SDC9_53159</name>
</gene>
<keyword evidence="4" id="KW-0663">Pyridoxal phosphate</keyword>